<protein>
    <recommendedName>
        <fullName evidence="1">FGAR-AT PurM N-terminal-like domain-containing protein</fullName>
    </recommendedName>
</protein>
<accession>A0AAW1UCG9</accession>
<feature type="domain" description="FGAR-AT PurM N-terminal-like" evidence="1">
    <location>
        <begin position="197"/>
        <end position="331"/>
    </location>
</feature>
<gene>
    <name evidence="2" type="ORF">WA026_019291</name>
</gene>
<dbReference type="Gene3D" id="3.30.1330.10">
    <property type="entry name" value="PurM-like, N-terminal domain"/>
    <property type="match status" value="1"/>
</dbReference>
<dbReference type="Pfam" id="PF22689">
    <property type="entry name" value="FGAR-AT_PurM_N-like"/>
    <property type="match status" value="1"/>
</dbReference>
<evidence type="ECO:0000313" key="3">
    <source>
        <dbReference type="Proteomes" id="UP001431783"/>
    </source>
</evidence>
<dbReference type="EMBL" id="JARQZJ010000043">
    <property type="protein sequence ID" value="KAK9877621.1"/>
    <property type="molecule type" value="Genomic_DNA"/>
</dbReference>
<keyword evidence="3" id="KW-1185">Reference proteome</keyword>
<evidence type="ECO:0000259" key="1">
    <source>
        <dbReference type="Pfam" id="PF22689"/>
    </source>
</evidence>
<dbReference type="InterPro" id="IPR055181">
    <property type="entry name" value="FGAR-AT_PurM_N-like"/>
</dbReference>
<evidence type="ECO:0000313" key="2">
    <source>
        <dbReference type="EMBL" id="KAK9877621.1"/>
    </source>
</evidence>
<dbReference type="Proteomes" id="UP001431783">
    <property type="component" value="Unassembled WGS sequence"/>
</dbReference>
<dbReference type="InterPro" id="IPR036921">
    <property type="entry name" value="PurM-like_N_sf"/>
</dbReference>
<organism evidence="2 3">
    <name type="scientific">Henosepilachna vigintioctopunctata</name>
    <dbReference type="NCBI Taxonomy" id="420089"/>
    <lineage>
        <taxon>Eukaryota</taxon>
        <taxon>Metazoa</taxon>
        <taxon>Ecdysozoa</taxon>
        <taxon>Arthropoda</taxon>
        <taxon>Hexapoda</taxon>
        <taxon>Insecta</taxon>
        <taxon>Pterygota</taxon>
        <taxon>Neoptera</taxon>
        <taxon>Endopterygota</taxon>
        <taxon>Coleoptera</taxon>
        <taxon>Polyphaga</taxon>
        <taxon>Cucujiformia</taxon>
        <taxon>Coccinelloidea</taxon>
        <taxon>Coccinellidae</taxon>
        <taxon>Epilachninae</taxon>
        <taxon>Epilachnini</taxon>
        <taxon>Henosepilachna</taxon>
    </lineage>
</organism>
<dbReference type="GO" id="GO:0006164">
    <property type="term" value="P:purine nucleotide biosynthetic process"/>
    <property type="evidence" value="ECO:0007669"/>
    <property type="project" value="TreeGrafter"/>
</dbReference>
<dbReference type="PANTHER" id="PTHR10099">
    <property type="entry name" value="PHOSPHORIBOSYLFORMYLGLYCINAMIDINE SYNTHASE"/>
    <property type="match status" value="1"/>
</dbReference>
<dbReference type="Gene3D" id="3.90.650.10">
    <property type="entry name" value="PurM-like C-terminal domain"/>
    <property type="match status" value="1"/>
</dbReference>
<dbReference type="SUPFAM" id="SSF56042">
    <property type="entry name" value="PurM C-terminal domain-like"/>
    <property type="match status" value="1"/>
</dbReference>
<dbReference type="GO" id="GO:0004642">
    <property type="term" value="F:phosphoribosylformylglycinamidine synthase activity"/>
    <property type="evidence" value="ECO:0007669"/>
    <property type="project" value="TreeGrafter"/>
</dbReference>
<reference evidence="2 3" key="1">
    <citation type="submission" date="2023-03" db="EMBL/GenBank/DDBJ databases">
        <title>Genome insight into feeding habits of ladybird beetles.</title>
        <authorList>
            <person name="Li H.-S."/>
            <person name="Huang Y.-H."/>
            <person name="Pang H."/>
        </authorList>
    </citation>
    <scope>NUCLEOTIDE SEQUENCE [LARGE SCALE GENOMIC DNA]</scope>
    <source>
        <strain evidence="2">SYSU_2023b</strain>
        <tissue evidence="2">Whole body</tissue>
    </source>
</reference>
<sequence>MVDSNGERREWIKPIMFSGGIGSMEANMTDKLPPQKGHQIVKIGGPVQRIGVGGGSASSIKAQGDNKAELDFNAVQRGDAEMGQKLNRVVRAWLELENRNPIVYMIKEPVETENNALLCSKDDFELLTGICKQGRSAINVVGEVTGTGKVVLSLDESQTITPFDLELPKYWKALDIHPSNSIHKSLEKVLRLPAVCSKRYLTNKVDRCVTGLVAQHTVLIQDCKNSISTTVGPLHTPLVDVAVTAISHFSYEGKASSIGEQPIKRLVNCGAGARMIVAEALSNLVFAVITDIKDSKCSSNWMWAAKLPGEGAALVDTCKAMCDIMCELVQLELVQESVQEADFMMDLLTIQGAVDYERLRKSTERLEKRMCLISALNIITPLNSGSNTESPAIWCANGLKMENRERINATKSLINSVKTNTNGISLSSINDEQKLIAITNNLLALSKAESQIEQVLNNTIELSENVRTETTVLEVLELWQQVFQETFLQYHKLSTRLLKNEDAVAVLILWDAYLVNVRQFLQGSIPGDYFSLSDHQHLCQVHKNLLTTQQDLQLSDRSSSVEKNVLDQFNKLTTFHNETLCIIIDRCTEVQNRINDWERYRSDQN</sequence>
<dbReference type="AlphaFoldDB" id="A0AAW1UCG9"/>
<dbReference type="SUPFAM" id="SSF55326">
    <property type="entry name" value="PurM N-terminal domain-like"/>
    <property type="match status" value="1"/>
</dbReference>
<dbReference type="PANTHER" id="PTHR10099:SF1">
    <property type="entry name" value="PHOSPHORIBOSYLFORMYLGLYCINAMIDINE SYNTHASE"/>
    <property type="match status" value="1"/>
</dbReference>
<dbReference type="InterPro" id="IPR036676">
    <property type="entry name" value="PurM-like_C_sf"/>
</dbReference>
<comment type="caution">
    <text evidence="2">The sequence shown here is derived from an EMBL/GenBank/DDBJ whole genome shotgun (WGS) entry which is preliminary data.</text>
</comment>
<proteinExistence type="predicted"/>
<dbReference type="GO" id="GO:0005737">
    <property type="term" value="C:cytoplasm"/>
    <property type="evidence" value="ECO:0007669"/>
    <property type="project" value="TreeGrafter"/>
</dbReference>
<name>A0AAW1UCG9_9CUCU</name>